<sequence length="253" mass="28391">MTATTKTEMLTINKTGWNTVASQFFEGRKETLSYGPYAPTEEELNLLGDLQGARILEIGCGSGHTLEYLARHGAEELWGVDLSGAQIESAREVLKDLTVPVTLLEAPMEDIPGLPEAYFDKVVSLYALGWTVDLQKTVQGICRSLKKGGQFVFSWEHPVHTTLDCSEQKFVMNRRYTQEGPSLQDSWRGVPIVMHRRKLSTFVNELIRAGFVLDQIIEETRVGDHDISQPEQWYSAARANIVPSTFIICCHKS</sequence>
<proteinExistence type="predicted"/>
<dbReference type="CDD" id="cd02440">
    <property type="entry name" value="AdoMet_MTases"/>
    <property type="match status" value="1"/>
</dbReference>
<dbReference type="PANTHER" id="PTHR43861">
    <property type="entry name" value="TRANS-ACONITATE 2-METHYLTRANSFERASE-RELATED"/>
    <property type="match status" value="1"/>
</dbReference>
<protein>
    <recommendedName>
        <fullName evidence="1">Methyltransferase type 11 domain-containing protein</fullName>
    </recommendedName>
</protein>
<dbReference type="KEGG" id="tum:CBW65_01405"/>
<dbReference type="GO" id="GO:0008757">
    <property type="term" value="F:S-adenosylmethionine-dependent methyltransferase activity"/>
    <property type="evidence" value="ECO:0007669"/>
    <property type="project" value="InterPro"/>
</dbReference>
<dbReference type="EMBL" id="CP021434">
    <property type="protein sequence ID" value="ARU59859.1"/>
    <property type="molecule type" value="Genomic_DNA"/>
</dbReference>
<name>A0A1Y0IIG2_9BACL</name>
<keyword evidence="3" id="KW-1185">Reference proteome</keyword>
<evidence type="ECO:0000259" key="1">
    <source>
        <dbReference type="Pfam" id="PF08241"/>
    </source>
</evidence>
<evidence type="ECO:0000313" key="3">
    <source>
        <dbReference type="Proteomes" id="UP000195437"/>
    </source>
</evidence>
<reference evidence="3" key="1">
    <citation type="submission" date="2017-05" db="EMBL/GenBank/DDBJ databases">
        <authorList>
            <person name="Sung H."/>
        </authorList>
    </citation>
    <scope>NUCLEOTIDE SEQUENCE [LARGE SCALE GENOMIC DNA]</scope>
    <source>
        <strain evidence="3">AR23208</strain>
    </source>
</reference>
<dbReference type="Gene3D" id="3.40.50.150">
    <property type="entry name" value="Vaccinia Virus protein VP39"/>
    <property type="match status" value="1"/>
</dbReference>
<organism evidence="2 3">
    <name type="scientific">Tumebacillus avium</name>
    <dbReference type="NCBI Taxonomy" id="1903704"/>
    <lineage>
        <taxon>Bacteria</taxon>
        <taxon>Bacillati</taxon>
        <taxon>Bacillota</taxon>
        <taxon>Bacilli</taxon>
        <taxon>Bacillales</taxon>
        <taxon>Alicyclobacillaceae</taxon>
        <taxon>Tumebacillus</taxon>
    </lineage>
</organism>
<dbReference type="AlphaFoldDB" id="A0A1Y0IIG2"/>
<feature type="domain" description="Methyltransferase type 11" evidence="1">
    <location>
        <begin position="56"/>
        <end position="153"/>
    </location>
</feature>
<dbReference type="Proteomes" id="UP000195437">
    <property type="component" value="Chromosome"/>
</dbReference>
<accession>A0A1Y0IIG2</accession>
<dbReference type="InterPro" id="IPR013216">
    <property type="entry name" value="Methyltransf_11"/>
</dbReference>
<dbReference type="InterPro" id="IPR029063">
    <property type="entry name" value="SAM-dependent_MTases_sf"/>
</dbReference>
<dbReference type="SUPFAM" id="SSF53335">
    <property type="entry name" value="S-adenosyl-L-methionine-dependent methyltransferases"/>
    <property type="match status" value="1"/>
</dbReference>
<gene>
    <name evidence="2" type="ORF">CBW65_01405</name>
</gene>
<dbReference type="OrthoDB" id="9774345at2"/>
<dbReference type="RefSeq" id="WP_087455246.1">
    <property type="nucleotide sequence ID" value="NZ_CP021434.1"/>
</dbReference>
<dbReference type="Pfam" id="PF08241">
    <property type="entry name" value="Methyltransf_11"/>
    <property type="match status" value="1"/>
</dbReference>
<dbReference type="PANTHER" id="PTHR43861:SF1">
    <property type="entry name" value="TRANS-ACONITATE 2-METHYLTRANSFERASE"/>
    <property type="match status" value="1"/>
</dbReference>
<evidence type="ECO:0000313" key="2">
    <source>
        <dbReference type="EMBL" id="ARU59859.1"/>
    </source>
</evidence>